<dbReference type="GeneID" id="109132080"/>
<evidence type="ECO:0000256" key="4">
    <source>
        <dbReference type="ARBA" id="ARBA00022989"/>
    </source>
</evidence>
<evidence type="ECO:0000256" key="2">
    <source>
        <dbReference type="ARBA" id="ARBA00022475"/>
    </source>
</evidence>
<proteinExistence type="predicted"/>
<keyword evidence="2" id="KW-1003">Cell membrane</keyword>
<keyword evidence="5" id="KW-0472">Membrane</keyword>
<organism evidence="6 7">
    <name type="scientific">Camelina sativa</name>
    <name type="common">False flax</name>
    <name type="synonym">Myagrum sativum</name>
    <dbReference type="NCBI Taxonomy" id="90675"/>
    <lineage>
        <taxon>Eukaryota</taxon>
        <taxon>Viridiplantae</taxon>
        <taxon>Streptophyta</taxon>
        <taxon>Embryophyta</taxon>
        <taxon>Tracheophyta</taxon>
        <taxon>Spermatophyta</taxon>
        <taxon>Magnoliopsida</taxon>
        <taxon>eudicotyledons</taxon>
        <taxon>Gunneridae</taxon>
        <taxon>Pentapetalae</taxon>
        <taxon>rosids</taxon>
        <taxon>malvids</taxon>
        <taxon>Brassicales</taxon>
        <taxon>Brassicaceae</taxon>
        <taxon>Camelineae</taxon>
        <taxon>Camelina</taxon>
    </lineage>
</organism>
<evidence type="ECO:0000313" key="7">
    <source>
        <dbReference type="RefSeq" id="XP_019098747.1"/>
    </source>
</evidence>
<evidence type="ECO:0000313" key="6">
    <source>
        <dbReference type="Proteomes" id="UP000694864"/>
    </source>
</evidence>
<reference evidence="6" key="1">
    <citation type="journal article" date="2014" name="Nat. Commun.">
        <title>The emerging biofuel crop Camelina sativa retains a highly undifferentiated hexaploid genome structure.</title>
        <authorList>
            <person name="Kagale S."/>
            <person name="Koh C."/>
            <person name="Nixon J."/>
            <person name="Bollina V."/>
            <person name="Clarke W.E."/>
            <person name="Tuteja R."/>
            <person name="Spillane C."/>
            <person name="Robinson S.J."/>
            <person name="Links M.G."/>
            <person name="Clarke C."/>
            <person name="Higgins E.E."/>
            <person name="Huebert T."/>
            <person name="Sharpe A.G."/>
            <person name="Parkin I.A."/>
        </authorList>
    </citation>
    <scope>NUCLEOTIDE SEQUENCE [LARGE SCALE GENOMIC DNA]</scope>
    <source>
        <strain evidence="6">cv. DH55</strain>
    </source>
</reference>
<feature type="non-terminal residue" evidence="7">
    <location>
        <position position="1"/>
    </location>
</feature>
<gene>
    <name evidence="7" type="primary">LOC109132080</name>
</gene>
<keyword evidence="6" id="KW-1185">Reference proteome</keyword>
<keyword evidence="4" id="KW-1133">Transmembrane helix</keyword>
<dbReference type="PANTHER" id="PTHR30509">
    <property type="entry name" value="P-HYDROXYBENZOIC ACID EFFLUX PUMP SUBUNIT-RELATED"/>
    <property type="match status" value="1"/>
</dbReference>
<keyword evidence="3" id="KW-0812">Transmembrane</keyword>
<dbReference type="RefSeq" id="XP_019098747.1">
    <property type="nucleotide sequence ID" value="XM_019243202.1"/>
</dbReference>
<comment type="subcellular location">
    <subcellularLocation>
        <location evidence="1">Cell membrane</location>
        <topology evidence="1">Multi-pass membrane protein</topology>
    </subcellularLocation>
</comment>
<sequence>IGAVLILGRKNFGPPSEFAIERIIETFIGLSCAIMVELIFQPTRAANIAKLELSRSFHALYECASLFGAKASKAEIMESQKKLRSHLNELKKF</sequence>
<protein>
    <submittedName>
        <fullName evidence="7">Uncharacterized protein LOC109132080</fullName>
    </submittedName>
</protein>
<feature type="non-terminal residue" evidence="7">
    <location>
        <position position="93"/>
    </location>
</feature>
<dbReference type="PANTHER" id="PTHR30509:SF9">
    <property type="entry name" value="MULTIDRUG RESISTANCE PROTEIN MDTO"/>
    <property type="match status" value="1"/>
</dbReference>
<name>A0ABM1RIA9_CAMSA</name>
<evidence type="ECO:0000256" key="3">
    <source>
        <dbReference type="ARBA" id="ARBA00022692"/>
    </source>
</evidence>
<dbReference type="Proteomes" id="UP000694864">
    <property type="component" value="Unplaced"/>
</dbReference>
<evidence type="ECO:0000256" key="5">
    <source>
        <dbReference type="ARBA" id="ARBA00023136"/>
    </source>
</evidence>
<reference evidence="7" key="2">
    <citation type="submission" date="2025-08" db="UniProtKB">
        <authorList>
            <consortium name="RefSeq"/>
        </authorList>
    </citation>
    <scope>IDENTIFICATION</scope>
    <source>
        <tissue evidence="7">Leaf</tissue>
    </source>
</reference>
<accession>A0ABM1RIA9</accession>
<evidence type="ECO:0000256" key="1">
    <source>
        <dbReference type="ARBA" id="ARBA00004651"/>
    </source>
</evidence>